<dbReference type="EMBL" id="JPDN02000007">
    <property type="protein sequence ID" value="PON28326.1"/>
    <property type="molecule type" value="Genomic_DNA"/>
</dbReference>
<reference evidence="3 4" key="1">
    <citation type="journal article" date="2016" name="Genome Announc.">
        <title>Draft Whole-Genome Sequence of Trichoderma gamsii T6085, a Promising Biocontrol Agent of Fusarium Head Blight on Wheat.</title>
        <authorList>
            <person name="Baroncelli R."/>
            <person name="Zapparata A."/>
            <person name="Piaggeschi G."/>
            <person name="Sarrocco S."/>
            <person name="Vannacci G."/>
        </authorList>
    </citation>
    <scope>NUCLEOTIDE SEQUENCE [LARGE SCALE GENOMIC DNA]</scope>
    <source>
        <strain evidence="3 4">T6085</strain>
    </source>
</reference>
<comment type="caution">
    <text evidence="3">The sequence shown here is derived from an EMBL/GenBank/DDBJ whole genome shotgun (WGS) entry which is preliminary data.</text>
</comment>
<dbReference type="Proteomes" id="UP000236546">
    <property type="component" value="Unassembled WGS sequence"/>
</dbReference>
<keyword evidence="4" id="KW-1185">Reference proteome</keyword>
<dbReference type="GeneID" id="29982361"/>
<dbReference type="OrthoDB" id="4157208at2759"/>
<feature type="region of interest" description="Disordered" evidence="1">
    <location>
        <begin position="1"/>
        <end position="35"/>
    </location>
</feature>
<name>A0A0W7VYV5_9HYPO</name>
<gene>
    <name evidence="3" type="ORF">TGAM01_v202820</name>
    <name evidence="2" type="ORF">TGAMA5MH_04900</name>
</gene>
<evidence type="ECO:0000313" key="3">
    <source>
        <dbReference type="EMBL" id="PON28326.1"/>
    </source>
</evidence>
<sequence length="71" mass="7241">MDPSSSTAASSSAASSTRPSPSSSAAAMAPAPIQTKVPSTEPFLKDFTLLAEAAKRAQVAVMVRDFEDVGI</sequence>
<reference evidence="3" key="3">
    <citation type="submission" date="2017-08" db="EMBL/GenBank/DDBJ databases">
        <title>Trichoderma gamsii strain T6085, whole genome shotgun sequencing project.</title>
        <authorList>
            <person name="Baroncelli R."/>
        </authorList>
    </citation>
    <scope>NUCLEOTIDE SEQUENCE</scope>
    <source>
        <strain evidence="3">T6085</strain>
    </source>
</reference>
<organism evidence="3 4">
    <name type="scientific">Trichoderma gamsii</name>
    <dbReference type="NCBI Taxonomy" id="398673"/>
    <lineage>
        <taxon>Eukaryota</taxon>
        <taxon>Fungi</taxon>
        <taxon>Dikarya</taxon>
        <taxon>Ascomycota</taxon>
        <taxon>Pezizomycotina</taxon>
        <taxon>Sordariomycetes</taxon>
        <taxon>Hypocreomycetidae</taxon>
        <taxon>Hypocreales</taxon>
        <taxon>Hypocreaceae</taxon>
        <taxon>Trichoderma</taxon>
    </lineage>
</organism>
<dbReference type="AlphaFoldDB" id="A0A0W7VYV5"/>
<evidence type="ECO:0000313" key="2">
    <source>
        <dbReference type="EMBL" id="PNP43442.1"/>
    </source>
</evidence>
<dbReference type="Proteomes" id="UP000054821">
    <property type="component" value="Unassembled WGS sequence"/>
</dbReference>
<dbReference type="RefSeq" id="XP_018664634.1">
    <property type="nucleotide sequence ID" value="XM_018802278.1"/>
</dbReference>
<reference evidence="2 5" key="2">
    <citation type="submission" date="2017-02" db="EMBL/GenBank/DDBJ databases">
        <title>Genomes of Trichoderma spp. with biocontrol activity.</title>
        <authorList>
            <person name="Gardiner D."/>
            <person name="Kazan K."/>
            <person name="Vos C."/>
            <person name="Harvey P."/>
        </authorList>
    </citation>
    <scope>NUCLEOTIDE SEQUENCE [LARGE SCALE GENOMIC DNA]</scope>
    <source>
        <strain evidence="2 5">A5MH</strain>
    </source>
</reference>
<evidence type="ECO:0000256" key="1">
    <source>
        <dbReference type="SAM" id="MobiDB-lite"/>
    </source>
</evidence>
<evidence type="ECO:0000313" key="5">
    <source>
        <dbReference type="Proteomes" id="UP000236546"/>
    </source>
</evidence>
<proteinExistence type="predicted"/>
<protein>
    <submittedName>
        <fullName evidence="3">Uncharacterized protein</fullName>
    </submittedName>
</protein>
<evidence type="ECO:0000313" key="4">
    <source>
        <dbReference type="Proteomes" id="UP000054821"/>
    </source>
</evidence>
<feature type="compositionally biased region" description="Low complexity" evidence="1">
    <location>
        <begin position="1"/>
        <end position="32"/>
    </location>
</feature>
<accession>A0A0W7VYV5</accession>
<dbReference type="EMBL" id="MTYH01000042">
    <property type="protein sequence ID" value="PNP43442.1"/>
    <property type="molecule type" value="Genomic_DNA"/>
</dbReference>